<accession>A0A671E446</accession>
<reference evidence="5" key="3">
    <citation type="submission" date="2018-12" db="EMBL/GenBank/DDBJ databases">
        <title>G10K-VGP greater horseshoe bat female genome, primary haplotype.</title>
        <authorList>
            <person name="Teeling E."/>
            <person name="Myers G."/>
            <person name="Vernes S."/>
            <person name="Pippel M."/>
            <person name="Winkler S."/>
            <person name="Fedrigo O."/>
            <person name="Rhie A."/>
            <person name="Koren S."/>
            <person name="Phillippy A."/>
            <person name="Lewin H."/>
            <person name="Damas J."/>
            <person name="Howe K."/>
            <person name="Mountcastle J."/>
            <person name="Jarvis E.D."/>
        </authorList>
    </citation>
    <scope>NUCLEOTIDE SEQUENCE [LARGE SCALE GENOMIC DNA]</scope>
</reference>
<dbReference type="Proteomes" id="UP000472240">
    <property type="component" value="Chromosome 3"/>
</dbReference>
<dbReference type="GO" id="GO:0006886">
    <property type="term" value="P:intracellular protein transport"/>
    <property type="evidence" value="ECO:0007669"/>
    <property type="project" value="InterPro"/>
</dbReference>
<reference evidence="4" key="5">
    <citation type="submission" date="2025-09" db="UniProtKB">
        <authorList>
            <consortium name="Ensembl"/>
        </authorList>
    </citation>
    <scope>IDENTIFICATION</scope>
</reference>
<dbReference type="GO" id="GO:0003779">
    <property type="term" value="F:actin binding"/>
    <property type="evidence" value="ECO:0007669"/>
    <property type="project" value="TreeGrafter"/>
</dbReference>
<dbReference type="InterPro" id="IPR013083">
    <property type="entry name" value="Znf_RING/FYVE/PHD"/>
</dbReference>
<dbReference type="GO" id="GO:0031267">
    <property type="term" value="F:small GTPase binding"/>
    <property type="evidence" value="ECO:0007669"/>
    <property type="project" value="InterPro"/>
</dbReference>
<dbReference type="Pfam" id="PF02318">
    <property type="entry name" value="FYVE_2"/>
    <property type="match status" value="1"/>
</dbReference>
<evidence type="ECO:0000256" key="1">
    <source>
        <dbReference type="ARBA" id="ARBA00004556"/>
    </source>
</evidence>
<keyword evidence="5" id="KW-1185">Reference proteome</keyword>
<name>A0A671E446_RHIFE</name>
<dbReference type="Ensembl" id="ENSRFET00010008914.1">
    <property type="protein sequence ID" value="ENSRFEP00010008104.1"/>
    <property type="gene ID" value="ENSRFEG00010005541.1"/>
</dbReference>
<dbReference type="InterPro" id="IPR041282">
    <property type="entry name" value="FYVE_2"/>
</dbReference>
<dbReference type="InterPro" id="IPR011011">
    <property type="entry name" value="Znf_FYVE_PHD"/>
</dbReference>
<comment type="subcellular location">
    <subcellularLocation>
        <location evidence="1">Cytoplasm</location>
        <location evidence="1">Perinuclear region</location>
    </subcellularLocation>
</comment>
<dbReference type="InterPro" id="IPR051745">
    <property type="entry name" value="Intracell_Transport_Effector"/>
</dbReference>
<protein>
    <recommendedName>
        <fullName evidence="3">RabBD domain-containing protein</fullName>
    </recommendedName>
</protein>
<dbReference type="GeneTree" id="ENSGT00940000160610"/>
<dbReference type="OMA" id="YAKPKLH"/>
<evidence type="ECO:0000313" key="5">
    <source>
        <dbReference type="Proteomes" id="UP000472240"/>
    </source>
</evidence>
<dbReference type="SUPFAM" id="SSF57903">
    <property type="entry name" value="FYVE/PHD zinc finger"/>
    <property type="match status" value="1"/>
</dbReference>
<evidence type="ECO:0000256" key="2">
    <source>
        <dbReference type="ARBA" id="ARBA00022490"/>
    </source>
</evidence>
<sequence>MKTLNLGSRKQRTMAQGVNLNSLQELEREVILQVLYRDQVIQNIEDERIRKLKTRLQHLRWRGRKNTSQENKEKSCARCQRVLGLLLNRGTACQGCSYRVCSECRVFLRGTHVWRCTGCYEDRNVKIKTGEWFFEERAKKFPTEGKHDTAGAKLLQSYQKLR</sequence>
<evidence type="ECO:0000259" key="3">
    <source>
        <dbReference type="PROSITE" id="PS50916"/>
    </source>
</evidence>
<evidence type="ECO:0000313" key="4">
    <source>
        <dbReference type="Ensembl" id="ENSRFEP00010008104.1"/>
    </source>
</evidence>
<dbReference type="PROSITE" id="PS50916">
    <property type="entry name" value="RABBD"/>
    <property type="match status" value="1"/>
</dbReference>
<dbReference type="GO" id="GO:0048471">
    <property type="term" value="C:perinuclear region of cytoplasm"/>
    <property type="evidence" value="ECO:0007669"/>
    <property type="project" value="UniProtKB-SubCell"/>
</dbReference>
<dbReference type="GO" id="GO:0030864">
    <property type="term" value="C:cortical actin cytoskeleton"/>
    <property type="evidence" value="ECO:0007669"/>
    <property type="project" value="TreeGrafter"/>
</dbReference>
<keyword evidence="2" id="KW-0963">Cytoplasm</keyword>
<organism evidence="4 5">
    <name type="scientific">Rhinolophus ferrumequinum</name>
    <name type="common">Greater horseshoe bat</name>
    <dbReference type="NCBI Taxonomy" id="59479"/>
    <lineage>
        <taxon>Eukaryota</taxon>
        <taxon>Metazoa</taxon>
        <taxon>Chordata</taxon>
        <taxon>Craniata</taxon>
        <taxon>Vertebrata</taxon>
        <taxon>Euteleostomi</taxon>
        <taxon>Mammalia</taxon>
        <taxon>Eutheria</taxon>
        <taxon>Laurasiatheria</taxon>
        <taxon>Chiroptera</taxon>
        <taxon>Yinpterochiroptera</taxon>
        <taxon>Rhinolophoidea</taxon>
        <taxon>Rhinolophidae</taxon>
        <taxon>Rhinolophinae</taxon>
        <taxon>Rhinolophus</taxon>
    </lineage>
</organism>
<dbReference type="PANTHER" id="PTHR14555:SF6">
    <property type="entry name" value="RAB EFFECTOR MYRIP"/>
    <property type="match status" value="1"/>
</dbReference>
<dbReference type="Gene3D" id="3.30.40.10">
    <property type="entry name" value="Zinc/RING finger domain, C3HC4 (zinc finger)"/>
    <property type="match status" value="1"/>
</dbReference>
<dbReference type="InParanoid" id="A0A671E446"/>
<feature type="domain" description="RabBD" evidence="3">
    <location>
        <begin position="17"/>
        <end position="136"/>
    </location>
</feature>
<proteinExistence type="predicted"/>
<dbReference type="FunFam" id="3.30.40.10:FF:000018">
    <property type="entry name" value="Synaptotagmin-like 5, isoform CRA_a"/>
    <property type="match status" value="1"/>
</dbReference>
<dbReference type="AlphaFoldDB" id="A0A671E446"/>
<dbReference type="GO" id="GO:0017022">
    <property type="term" value="F:myosin binding"/>
    <property type="evidence" value="ECO:0007669"/>
    <property type="project" value="TreeGrafter"/>
</dbReference>
<reference evidence="4" key="4">
    <citation type="submission" date="2025-08" db="UniProtKB">
        <authorList>
            <consortium name="Ensembl"/>
        </authorList>
    </citation>
    <scope>IDENTIFICATION</scope>
</reference>
<reference evidence="4 5" key="2">
    <citation type="journal article" date="2018" name="Annu Rev Anim Biosci">
        <title>Bat Biology, Genomes, and the Bat1K Project: To Generate Chromosome-Level Genomes for All Living Bat Species.</title>
        <authorList>
            <person name="Teeling E.C."/>
            <person name="Vernes S.C."/>
            <person name="Davalos L.M."/>
            <person name="Ray D.A."/>
            <person name="Gilbert M.T.P."/>
            <person name="Myers E."/>
        </authorList>
    </citation>
    <scope>NUCLEOTIDE SEQUENCE</scope>
</reference>
<dbReference type="PANTHER" id="PTHR14555">
    <property type="entry name" value="MYELIN-ASSOCIATED OLIGODENDROCYTIC BASIC PROTEIN MOBP -RELATED"/>
    <property type="match status" value="1"/>
</dbReference>
<dbReference type="InterPro" id="IPR010911">
    <property type="entry name" value="Rab_BD"/>
</dbReference>
<reference evidence="4 5" key="1">
    <citation type="journal article" date="2015" name="Annu Rev Anim Biosci">
        <title>The Genome 10K Project: a way forward.</title>
        <authorList>
            <person name="Koepfli K.P."/>
            <person name="Paten B."/>
            <person name="O'Brien S.J."/>
            <person name="Koepfli K.P."/>
            <person name="Paten B."/>
            <person name="Antunes A."/>
            <person name="Belov K."/>
            <person name="Bustamante C."/>
            <person name="Castoe T.A."/>
            <person name="Clawson H."/>
            <person name="Crawford A.J."/>
            <person name="Diekhans M."/>
            <person name="Distel D."/>
            <person name="Durbin R."/>
            <person name="Earl D."/>
            <person name="Fujita M.K."/>
            <person name="Gamble T."/>
            <person name="Georges A."/>
            <person name="Gemmell N."/>
            <person name="Gilbert M.T."/>
            <person name="Graves J.M."/>
            <person name="Green R.E."/>
            <person name="Hickey G."/>
            <person name="Jarvis E.D."/>
            <person name="Johnson W."/>
            <person name="Komissarov A."/>
            <person name="Korf I."/>
            <person name="Kuhn R."/>
            <person name="Larkin D.M."/>
            <person name="Lewin H."/>
            <person name="Lopez J.V."/>
            <person name="Ma J."/>
            <person name="Marques-Bonet T."/>
            <person name="Miller W."/>
            <person name="Murphy R."/>
            <person name="Pevzner P."/>
            <person name="Shapiro B."/>
            <person name="Steiner C."/>
            <person name="Tamazian G."/>
            <person name="Venkatesh B."/>
            <person name="Wang J."/>
            <person name="Wayne R."/>
            <person name="Wiley E."/>
            <person name="Yang H."/>
            <person name="Zhang G."/>
            <person name="Haussler D."/>
            <person name="Ryder O."/>
            <person name="O'Brien S.J."/>
        </authorList>
    </citation>
    <scope>NUCLEOTIDE SEQUENCE</scope>
</reference>